<accession>A0A1G1VPK4</accession>
<keyword evidence="1" id="KW-0472">Membrane</keyword>
<feature type="transmembrane region" description="Helical" evidence="1">
    <location>
        <begin position="251"/>
        <end position="274"/>
    </location>
</feature>
<organism evidence="2 3">
    <name type="scientific">Candidatus Chisholmbacteria bacterium RIFCSPHIGHO2_01_FULL_49_18</name>
    <dbReference type="NCBI Taxonomy" id="1797590"/>
    <lineage>
        <taxon>Bacteria</taxon>
        <taxon>Candidatus Chisholmiibacteriota</taxon>
    </lineage>
</organism>
<keyword evidence="1" id="KW-1133">Transmembrane helix</keyword>
<evidence type="ECO:0000313" key="3">
    <source>
        <dbReference type="Proteomes" id="UP000179069"/>
    </source>
</evidence>
<feature type="transmembrane region" description="Helical" evidence="1">
    <location>
        <begin position="155"/>
        <end position="177"/>
    </location>
</feature>
<feature type="transmembrane region" description="Helical" evidence="1">
    <location>
        <begin position="46"/>
        <end position="68"/>
    </location>
</feature>
<dbReference type="PANTHER" id="PTHR31272">
    <property type="entry name" value="CYTOCHROME C-TYPE BIOGENESIS PROTEIN HI_1454-RELATED"/>
    <property type="match status" value="1"/>
</dbReference>
<dbReference type="PANTHER" id="PTHR31272:SF9">
    <property type="entry name" value="BLL1027 PROTEIN"/>
    <property type="match status" value="1"/>
</dbReference>
<feature type="transmembrane region" description="Helical" evidence="1">
    <location>
        <begin position="83"/>
        <end position="101"/>
    </location>
</feature>
<evidence type="ECO:0000256" key="1">
    <source>
        <dbReference type="SAM" id="Phobius"/>
    </source>
</evidence>
<gene>
    <name evidence="2" type="ORF">A2785_00510</name>
</gene>
<dbReference type="EMBL" id="MHCI01000003">
    <property type="protein sequence ID" value="OGY17338.1"/>
    <property type="molecule type" value="Genomic_DNA"/>
</dbReference>
<feature type="transmembrane region" description="Helical" evidence="1">
    <location>
        <begin position="122"/>
        <end position="149"/>
    </location>
</feature>
<reference evidence="2 3" key="1">
    <citation type="journal article" date="2016" name="Nat. Commun.">
        <title>Thousands of microbial genomes shed light on interconnected biogeochemical processes in an aquifer system.</title>
        <authorList>
            <person name="Anantharaman K."/>
            <person name="Brown C.T."/>
            <person name="Hug L.A."/>
            <person name="Sharon I."/>
            <person name="Castelle C.J."/>
            <person name="Probst A.J."/>
            <person name="Thomas B.C."/>
            <person name="Singh A."/>
            <person name="Wilkins M.J."/>
            <person name="Karaoz U."/>
            <person name="Brodie E.L."/>
            <person name="Williams K.H."/>
            <person name="Hubbard S.S."/>
            <person name="Banfield J.F."/>
        </authorList>
    </citation>
    <scope>NUCLEOTIDE SEQUENCE [LARGE SCALE GENOMIC DNA]</scope>
</reference>
<sequence length="283" mass="30069">MGGETLYQISLIAAFAAGMVALFAPCCISYLLPAYFGNVFKEKKRILFMTLVYSLGIFIVMLPVVLGAKTLATLFFRLHDQTYFVGGFFMLLVALFSLVGIKLPMPHLSMRGEGKTDVVSTFTLGIFSGITSACCAPVLIGVVALSALTPSSLEAVGVGLAYVFGMVAPLYAASALIEKKNILEKPLLKRKIGIIRLGSREYPVFVSNLIGAAIFSVTGALIIILTGSGMLGMPTADSPITQLIQTTAVRVTAITGVVPGINLVFAITVGFLLYRLVKSALKK</sequence>
<dbReference type="AlphaFoldDB" id="A0A1G1VPK4"/>
<name>A0A1G1VPK4_9BACT</name>
<comment type="caution">
    <text evidence="2">The sequence shown here is derived from an EMBL/GenBank/DDBJ whole genome shotgun (WGS) entry which is preliminary data.</text>
</comment>
<feature type="transmembrane region" description="Helical" evidence="1">
    <location>
        <begin position="205"/>
        <end position="231"/>
    </location>
</feature>
<feature type="transmembrane region" description="Helical" evidence="1">
    <location>
        <begin position="6"/>
        <end position="34"/>
    </location>
</feature>
<proteinExistence type="predicted"/>
<dbReference type="InterPro" id="IPR051790">
    <property type="entry name" value="Cytochrome_c-biogenesis_DsbD"/>
</dbReference>
<keyword evidence="1" id="KW-0812">Transmembrane</keyword>
<dbReference type="Proteomes" id="UP000179069">
    <property type="component" value="Unassembled WGS sequence"/>
</dbReference>
<evidence type="ECO:0000313" key="2">
    <source>
        <dbReference type="EMBL" id="OGY17338.1"/>
    </source>
</evidence>
<protein>
    <submittedName>
        <fullName evidence="2">Uncharacterized protein</fullName>
    </submittedName>
</protein>